<evidence type="ECO:0000256" key="5">
    <source>
        <dbReference type="ARBA" id="ARBA00022692"/>
    </source>
</evidence>
<dbReference type="EMBL" id="GL376632">
    <property type="status" value="NOT_ANNOTATED_CDS"/>
    <property type="molecule type" value="Genomic_DNA"/>
</dbReference>
<keyword evidence="4" id="KW-0349">Heme</keyword>
<dbReference type="GO" id="GO:0140575">
    <property type="term" value="F:transmembrane monodehydroascorbate reductase activity"/>
    <property type="evidence" value="ECO:0007669"/>
    <property type="project" value="InterPro"/>
</dbReference>
<dbReference type="PANTHER" id="PTHR15422">
    <property type="entry name" value="OS05G0565100 PROTEIN"/>
    <property type="match status" value="1"/>
</dbReference>
<evidence type="ECO:0000256" key="10">
    <source>
        <dbReference type="ARBA" id="ARBA00023136"/>
    </source>
</evidence>
<evidence type="ECO:0000256" key="2">
    <source>
        <dbReference type="ARBA" id="ARBA00004141"/>
    </source>
</evidence>
<feature type="transmembrane region" description="Helical" evidence="11">
    <location>
        <begin position="145"/>
        <end position="166"/>
    </location>
</feature>
<protein>
    <recommendedName>
        <fullName evidence="13">Cytochrome b561 domain-containing protein</fullName>
    </recommendedName>
</protein>
<name>K3WWE5_GLOUD</name>
<reference evidence="14" key="3">
    <citation type="submission" date="2015-02" db="UniProtKB">
        <authorList>
            <consortium name="EnsemblProtists"/>
        </authorList>
    </citation>
    <scope>IDENTIFICATION</scope>
    <source>
        <strain evidence="14">DAOM BR144</strain>
    </source>
</reference>
<comment type="subcellular location">
    <subcellularLocation>
        <location evidence="2">Membrane</location>
        <topology evidence="2">Multi-pass membrane protein</topology>
    </subcellularLocation>
</comment>
<evidence type="ECO:0000256" key="8">
    <source>
        <dbReference type="ARBA" id="ARBA00022989"/>
    </source>
</evidence>
<keyword evidence="8 11" id="KW-1133">Transmembrane helix</keyword>
<evidence type="ECO:0000259" key="13">
    <source>
        <dbReference type="PROSITE" id="PS50939"/>
    </source>
</evidence>
<proteinExistence type="predicted"/>
<keyword evidence="12" id="KW-0732">Signal</keyword>
<dbReference type="PANTHER" id="PTHR15422:SF45">
    <property type="entry name" value="CYTOCHROME B561 DOMAIN-CONTAINING PROTEIN"/>
    <property type="match status" value="1"/>
</dbReference>
<dbReference type="EnsemblProtists" id="PYU1_T009293">
    <property type="protein sequence ID" value="PYU1_T009293"/>
    <property type="gene ID" value="PYU1_G009275"/>
</dbReference>
<sequence length="207" mass="21770">MNKIELLALSALFLAPCAMIVVPAVQAPSLFALHPAANALAFLVCFPASVYAMLARKASADFQTRVTLVKVHMFLQLLALVLMGGAGAVAYLAKEANQKPHFVSTHSWIAGATSTLFTLNMLGGLGTTFGGKKTSWQWKNPGHRIGGMLTFVLGGAASVYGVYSGGWGQAMLGADKQLQVSGLIVVAYALLFVKALTSRAATQKKQA</sequence>
<evidence type="ECO:0000313" key="15">
    <source>
        <dbReference type="Proteomes" id="UP000019132"/>
    </source>
</evidence>
<dbReference type="Gene3D" id="1.20.120.1770">
    <property type="match status" value="1"/>
</dbReference>
<dbReference type="Pfam" id="PF03188">
    <property type="entry name" value="Cytochrom_B561"/>
    <property type="match status" value="1"/>
</dbReference>
<accession>K3WWE5</accession>
<feature type="transmembrane region" description="Helical" evidence="11">
    <location>
        <begin position="105"/>
        <end position="125"/>
    </location>
</feature>
<feature type="domain" description="Cytochrome b561" evidence="13">
    <location>
        <begin position="1"/>
        <end position="197"/>
    </location>
</feature>
<dbReference type="InterPro" id="IPR006593">
    <property type="entry name" value="Cyt_b561/ferric_Rdtase_TM"/>
</dbReference>
<dbReference type="OMA" id="KERNGWP"/>
<feature type="signal peptide" evidence="12">
    <location>
        <begin position="1"/>
        <end position="19"/>
    </location>
</feature>
<evidence type="ECO:0000256" key="1">
    <source>
        <dbReference type="ARBA" id="ARBA00001970"/>
    </source>
</evidence>
<dbReference type="InterPro" id="IPR045150">
    <property type="entry name" value="CYB561D1/2"/>
</dbReference>
<feature type="transmembrane region" description="Helical" evidence="11">
    <location>
        <begin position="74"/>
        <end position="93"/>
    </location>
</feature>
<keyword evidence="9" id="KW-0408">Iron</keyword>
<dbReference type="SMART" id="SM00665">
    <property type="entry name" value="B561"/>
    <property type="match status" value="1"/>
</dbReference>
<evidence type="ECO:0000256" key="4">
    <source>
        <dbReference type="ARBA" id="ARBA00022617"/>
    </source>
</evidence>
<feature type="chain" id="PRO_5003868305" description="Cytochrome b561 domain-containing protein" evidence="12">
    <location>
        <begin position="20"/>
        <end position="207"/>
    </location>
</feature>
<dbReference type="GO" id="GO:0016020">
    <property type="term" value="C:membrane"/>
    <property type="evidence" value="ECO:0007669"/>
    <property type="project" value="UniProtKB-SubCell"/>
</dbReference>
<keyword evidence="6" id="KW-0479">Metal-binding</keyword>
<feature type="transmembrane region" description="Helical" evidence="11">
    <location>
        <begin position="178"/>
        <end position="197"/>
    </location>
</feature>
<keyword evidence="5 11" id="KW-0812">Transmembrane</keyword>
<evidence type="ECO:0000313" key="14">
    <source>
        <dbReference type="EnsemblProtists" id="PYU1_T009293"/>
    </source>
</evidence>
<feature type="transmembrane region" description="Helical" evidence="11">
    <location>
        <begin position="36"/>
        <end position="54"/>
    </location>
</feature>
<evidence type="ECO:0000256" key="6">
    <source>
        <dbReference type="ARBA" id="ARBA00022723"/>
    </source>
</evidence>
<reference evidence="15" key="2">
    <citation type="submission" date="2010-04" db="EMBL/GenBank/DDBJ databases">
        <authorList>
            <person name="Buell R."/>
            <person name="Hamilton J."/>
            <person name="Hostetler J."/>
        </authorList>
    </citation>
    <scope>NUCLEOTIDE SEQUENCE [LARGE SCALE GENOMIC DNA]</scope>
    <source>
        <strain evidence="15">DAOM:BR144</strain>
    </source>
</reference>
<evidence type="ECO:0000256" key="7">
    <source>
        <dbReference type="ARBA" id="ARBA00022982"/>
    </source>
</evidence>
<evidence type="ECO:0000256" key="11">
    <source>
        <dbReference type="SAM" id="Phobius"/>
    </source>
</evidence>
<keyword evidence="3" id="KW-0813">Transport</keyword>
<dbReference type="InParanoid" id="K3WWE5"/>
<dbReference type="GO" id="GO:0046872">
    <property type="term" value="F:metal ion binding"/>
    <property type="evidence" value="ECO:0007669"/>
    <property type="project" value="UniProtKB-KW"/>
</dbReference>
<keyword evidence="15" id="KW-1185">Reference proteome</keyword>
<dbReference type="VEuPathDB" id="FungiDB:PYU1_G009275"/>
<evidence type="ECO:0000256" key="12">
    <source>
        <dbReference type="SAM" id="SignalP"/>
    </source>
</evidence>
<evidence type="ECO:0000256" key="9">
    <source>
        <dbReference type="ARBA" id="ARBA00023004"/>
    </source>
</evidence>
<comment type="cofactor">
    <cofactor evidence="1">
        <name>heme b</name>
        <dbReference type="ChEBI" id="CHEBI:60344"/>
    </cofactor>
</comment>
<evidence type="ECO:0000256" key="3">
    <source>
        <dbReference type="ARBA" id="ARBA00022448"/>
    </source>
</evidence>
<dbReference type="AlphaFoldDB" id="K3WWE5"/>
<dbReference type="HOGENOM" id="CLU_088102_0_0_1"/>
<keyword evidence="7" id="KW-0249">Electron transport</keyword>
<keyword evidence="10 11" id="KW-0472">Membrane</keyword>
<dbReference type="Proteomes" id="UP000019132">
    <property type="component" value="Unassembled WGS sequence"/>
</dbReference>
<dbReference type="PROSITE" id="PS50939">
    <property type="entry name" value="CYTOCHROME_B561"/>
    <property type="match status" value="1"/>
</dbReference>
<reference evidence="15" key="1">
    <citation type="journal article" date="2010" name="Genome Biol.">
        <title>Genome sequence of the necrotrophic plant pathogen Pythium ultimum reveals original pathogenicity mechanisms and effector repertoire.</title>
        <authorList>
            <person name="Levesque C.A."/>
            <person name="Brouwer H."/>
            <person name="Cano L."/>
            <person name="Hamilton J.P."/>
            <person name="Holt C."/>
            <person name="Huitema E."/>
            <person name="Raffaele S."/>
            <person name="Robideau G.P."/>
            <person name="Thines M."/>
            <person name="Win J."/>
            <person name="Zerillo M.M."/>
            <person name="Beakes G.W."/>
            <person name="Boore J.L."/>
            <person name="Busam D."/>
            <person name="Dumas B."/>
            <person name="Ferriera S."/>
            <person name="Fuerstenberg S.I."/>
            <person name="Gachon C.M."/>
            <person name="Gaulin E."/>
            <person name="Govers F."/>
            <person name="Grenville-Briggs L."/>
            <person name="Horner N."/>
            <person name="Hostetler J."/>
            <person name="Jiang R.H."/>
            <person name="Johnson J."/>
            <person name="Krajaejun T."/>
            <person name="Lin H."/>
            <person name="Meijer H.J."/>
            <person name="Moore B."/>
            <person name="Morris P."/>
            <person name="Phuntmart V."/>
            <person name="Puiu D."/>
            <person name="Shetty J."/>
            <person name="Stajich J.E."/>
            <person name="Tripathy S."/>
            <person name="Wawra S."/>
            <person name="van West P."/>
            <person name="Whitty B.R."/>
            <person name="Coutinho P.M."/>
            <person name="Henrissat B."/>
            <person name="Martin F."/>
            <person name="Thomas P.D."/>
            <person name="Tyler B.M."/>
            <person name="De Vries R.P."/>
            <person name="Kamoun S."/>
            <person name="Yandell M."/>
            <person name="Tisserat N."/>
            <person name="Buell C.R."/>
        </authorList>
    </citation>
    <scope>NUCLEOTIDE SEQUENCE</scope>
    <source>
        <strain evidence="15">DAOM:BR144</strain>
    </source>
</reference>
<organism evidence="14 15">
    <name type="scientific">Globisporangium ultimum (strain ATCC 200006 / CBS 805.95 / DAOM BR144)</name>
    <name type="common">Pythium ultimum</name>
    <dbReference type="NCBI Taxonomy" id="431595"/>
    <lineage>
        <taxon>Eukaryota</taxon>
        <taxon>Sar</taxon>
        <taxon>Stramenopiles</taxon>
        <taxon>Oomycota</taxon>
        <taxon>Peronosporomycetes</taxon>
        <taxon>Pythiales</taxon>
        <taxon>Pythiaceae</taxon>
        <taxon>Globisporangium</taxon>
    </lineage>
</organism>
<dbReference type="eggNOG" id="ENOG502SBD9">
    <property type="taxonomic scope" value="Eukaryota"/>
</dbReference>